<keyword evidence="3" id="KW-1185">Reference proteome</keyword>
<comment type="caution">
    <text evidence="2">The sequence shown here is derived from an EMBL/GenBank/DDBJ whole genome shotgun (WGS) entry which is preliminary data.</text>
</comment>
<sequence length="309" mass="33054">MQKCQYFEAALLASAKQFRNKDVTQYERLALELLQMHVCPRCVLRLLRRSPNEDWNNIPDSQILVAFLAAKHQQPRSSQSGVKRGAASLVVPQGSSHCVEGDAQVEGPAAKRQALAEAPNASDQSTAGQGLASSLQPPTCEPSASGAAFGQPHTHELQGIEGSGRLHHPHPGPQEQEVQQRQQQQQQQQQGAEISKDSPGVEAPCPMCLGVLQQLAGTLQAGSRAAHESGGAEGLAPVQSQLQPQAARDNGRLEGSAPAQSQLQPVQGDQGQHAQQHEQQQEQQQCSALYDAQPLPQACPSAIAEVRLC</sequence>
<name>A0ABQ7GBX5_DUNSA</name>
<organism evidence="2 3">
    <name type="scientific">Dunaliella salina</name>
    <name type="common">Green alga</name>
    <name type="synonym">Protococcus salinus</name>
    <dbReference type="NCBI Taxonomy" id="3046"/>
    <lineage>
        <taxon>Eukaryota</taxon>
        <taxon>Viridiplantae</taxon>
        <taxon>Chlorophyta</taxon>
        <taxon>core chlorophytes</taxon>
        <taxon>Chlorophyceae</taxon>
        <taxon>CS clade</taxon>
        <taxon>Chlamydomonadales</taxon>
        <taxon>Dunaliellaceae</taxon>
        <taxon>Dunaliella</taxon>
    </lineage>
</organism>
<evidence type="ECO:0000313" key="2">
    <source>
        <dbReference type="EMBL" id="KAF5832097.1"/>
    </source>
</evidence>
<dbReference type="Proteomes" id="UP000815325">
    <property type="component" value="Unassembled WGS sequence"/>
</dbReference>
<gene>
    <name evidence="2" type="ORF">DUNSADRAFT_12146</name>
</gene>
<protein>
    <submittedName>
        <fullName evidence="2">Uncharacterized protein</fullName>
    </submittedName>
</protein>
<feature type="compositionally biased region" description="Low complexity" evidence="1">
    <location>
        <begin position="174"/>
        <end position="190"/>
    </location>
</feature>
<feature type="region of interest" description="Disordered" evidence="1">
    <location>
        <begin position="242"/>
        <end position="287"/>
    </location>
</feature>
<feature type="compositionally biased region" description="Polar residues" evidence="1">
    <location>
        <begin position="121"/>
        <end position="137"/>
    </location>
</feature>
<dbReference type="EMBL" id="MU069897">
    <property type="protein sequence ID" value="KAF5832097.1"/>
    <property type="molecule type" value="Genomic_DNA"/>
</dbReference>
<evidence type="ECO:0000256" key="1">
    <source>
        <dbReference type="SAM" id="MobiDB-lite"/>
    </source>
</evidence>
<feature type="region of interest" description="Disordered" evidence="1">
    <location>
        <begin position="108"/>
        <end position="201"/>
    </location>
</feature>
<evidence type="ECO:0000313" key="3">
    <source>
        <dbReference type="Proteomes" id="UP000815325"/>
    </source>
</evidence>
<accession>A0ABQ7GBX5</accession>
<proteinExistence type="predicted"/>
<reference evidence="2" key="1">
    <citation type="submission" date="2017-08" db="EMBL/GenBank/DDBJ databases">
        <authorList>
            <person name="Polle J.E."/>
            <person name="Barry K."/>
            <person name="Cushman J."/>
            <person name="Schmutz J."/>
            <person name="Tran D."/>
            <person name="Hathwaick L.T."/>
            <person name="Yim W.C."/>
            <person name="Jenkins J."/>
            <person name="Mckie-Krisberg Z.M."/>
            <person name="Prochnik S."/>
            <person name="Lindquist E."/>
            <person name="Dockter R.B."/>
            <person name="Adam C."/>
            <person name="Molina H."/>
            <person name="Bunkerborg J."/>
            <person name="Jin E."/>
            <person name="Buchheim M."/>
            <person name="Magnuson J."/>
        </authorList>
    </citation>
    <scope>NUCLEOTIDE SEQUENCE</scope>
    <source>
        <strain evidence="2">CCAP 19/18</strain>
    </source>
</reference>